<dbReference type="Gene3D" id="3.90.180.10">
    <property type="entry name" value="Medium-chain alcohol dehydrogenases, catalytic domain"/>
    <property type="match status" value="1"/>
</dbReference>
<evidence type="ECO:0000256" key="2">
    <source>
        <dbReference type="ARBA" id="ARBA00022723"/>
    </source>
</evidence>
<gene>
    <name evidence="6" type="ORF">EDD29_3203</name>
</gene>
<comment type="cofactor">
    <cofactor evidence="1">
        <name>Zn(2+)</name>
        <dbReference type="ChEBI" id="CHEBI:29105"/>
    </cofactor>
</comment>
<dbReference type="SUPFAM" id="SSF51735">
    <property type="entry name" value="NAD(P)-binding Rossmann-fold domains"/>
    <property type="match status" value="1"/>
</dbReference>
<dbReference type="InterPro" id="IPR050129">
    <property type="entry name" value="Zn_alcohol_dh"/>
</dbReference>
<keyword evidence="2" id="KW-0479">Metal-binding</keyword>
<dbReference type="PANTHER" id="PTHR43401">
    <property type="entry name" value="L-THREONINE 3-DEHYDROGENASE"/>
    <property type="match status" value="1"/>
</dbReference>
<proteinExistence type="predicted"/>
<dbReference type="InterPro" id="IPR013154">
    <property type="entry name" value="ADH-like_N"/>
</dbReference>
<accession>A0A3N1CWI9</accession>
<name>A0A3N1CWI9_9ACTN</name>
<dbReference type="AlphaFoldDB" id="A0A3N1CWI9"/>
<evidence type="ECO:0000313" key="7">
    <source>
        <dbReference type="Proteomes" id="UP000272400"/>
    </source>
</evidence>
<protein>
    <submittedName>
        <fullName evidence="6">Alcohol dehydrogenase</fullName>
    </submittedName>
</protein>
<dbReference type="EMBL" id="RJKE01000001">
    <property type="protein sequence ID" value="ROO85657.1"/>
    <property type="molecule type" value="Genomic_DNA"/>
</dbReference>
<dbReference type="PANTHER" id="PTHR43401:SF2">
    <property type="entry name" value="L-THREONINE 3-DEHYDROGENASE"/>
    <property type="match status" value="1"/>
</dbReference>
<reference evidence="6 7" key="1">
    <citation type="submission" date="2018-11" db="EMBL/GenBank/DDBJ databases">
        <title>Sequencing the genomes of 1000 actinobacteria strains.</title>
        <authorList>
            <person name="Klenk H.-P."/>
        </authorList>
    </citation>
    <scope>NUCLEOTIDE SEQUENCE [LARGE SCALE GENOMIC DNA]</scope>
    <source>
        <strain evidence="6 7">DSM 44254</strain>
    </source>
</reference>
<evidence type="ECO:0000259" key="5">
    <source>
        <dbReference type="SMART" id="SM00829"/>
    </source>
</evidence>
<dbReference type="GO" id="GO:0016491">
    <property type="term" value="F:oxidoreductase activity"/>
    <property type="evidence" value="ECO:0007669"/>
    <property type="project" value="UniProtKB-KW"/>
</dbReference>
<evidence type="ECO:0000313" key="6">
    <source>
        <dbReference type="EMBL" id="ROO85657.1"/>
    </source>
</evidence>
<dbReference type="RefSeq" id="WP_170201425.1">
    <property type="nucleotide sequence ID" value="NZ_RJKE01000001.1"/>
</dbReference>
<dbReference type="InterPro" id="IPR036291">
    <property type="entry name" value="NAD(P)-bd_dom_sf"/>
</dbReference>
<dbReference type="SUPFAM" id="SSF50129">
    <property type="entry name" value="GroES-like"/>
    <property type="match status" value="1"/>
</dbReference>
<dbReference type="Pfam" id="PF08240">
    <property type="entry name" value="ADH_N"/>
    <property type="match status" value="1"/>
</dbReference>
<dbReference type="InterPro" id="IPR013149">
    <property type="entry name" value="ADH-like_C"/>
</dbReference>
<comment type="caution">
    <text evidence="6">The sequence shown here is derived from an EMBL/GenBank/DDBJ whole genome shotgun (WGS) entry which is preliminary data.</text>
</comment>
<keyword evidence="4" id="KW-0560">Oxidoreductase</keyword>
<dbReference type="Proteomes" id="UP000272400">
    <property type="component" value="Unassembled WGS sequence"/>
</dbReference>
<keyword evidence="7" id="KW-1185">Reference proteome</keyword>
<dbReference type="Gene3D" id="3.40.50.720">
    <property type="entry name" value="NAD(P)-binding Rossmann-like Domain"/>
    <property type="match status" value="1"/>
</dbReference>
<dbReference type="InterPro" id="IPR011032">
    <property type="entry name" value="GroES-like_sf"/>
</dbReference>
<feature type="domain" description="Enoyl reductase (ER)" evidence="5">
    <location>
        <begin position="12"/>
        <end position="366"/>
    </location>
</feature>
<dbReference type="SMART" id="SM00829">
    <property type="entry name" value="PKS_ER"/>
    <property type="match status" value="1"/>
</dbReference>
<sequence length="370" mass="38313">MSATAHAVVYKGPETFSLETLPLPALGSGDLLIEVLLCGVDGSELHMYRGEFPWLNEVAPVIFGDEILGRVSAIGDAASEKRGLKVGDRVVVESRWPCDGCRTCAAGQYYLCETRGNVFLGYGTMPSGEPPHLWGGYATHTFVPESALVYKVPDALPDTTALIACSPLANGLRWAGLAGAAPGAHVAVIGPGTQGLACALAARCLGAKVTVIGLASDAERLEMAASFGADATLAIEPGEDLATTVARVAASSGPVDGVIETAGAGSAKELAVRLLRPLGVMVNVSVPSPAAQPVDWMALMQKEITIVNPLSHPHTVERAFTVAAGLLADGTDIGSWITHTFPLEEAAEAIALASYQRAERPVKVALKPAS</sequence>
<dbReference type="InterPro" id="IPR020843">
    <property type="entry name" value="ER"/>
</dbReference>
<organism evidence="6 7">
    <name type="scientific">Actinocorallia herbida</name>
    <dbReference type="NCBI Taxonomy" id="58109"/>
    <lineage>
        <taxon>Bacteria</taxon>
        <taxon>Bacillati</taxon>
        <taxon>Actinomycetota</taxon>
        <taxon>Actinomycetes</taxon>
        <taxon>Streptosporangiales</taxon>
        <taxon>Thermomonosporaceae</taxon>
        <taxon>Actinocorallia</taxon>
    </lineage>
</organism>
<evidence type="ECO:0000256" key="1">
    <source>
        <dbReference type="ARBA" id="ARBA00001947"/>
    </source>
</evidence>
<evidence type="ECO:0000256" key="3">
    <source>
        <dbReference type="ARBA" id="ARBA00022833"/>
    </source>
</evidence>
<dbReference type="Pfam" id="PF00107">
    <property type="entry name" value="ADH_zinc_N"/>
    <property type="match status" value="1"/>
</dbReference>
<keyword evidence="3" id="KW-0862">Zinc</keyword>
<dbReference type="GO" id="GO:0046872">
    <property type="term" value="F:metal ion binding"/>
    <property type="evidence" value="ECO:0007669"/>
    <property type="project" value="UniProtKB-KW"/>
</dbReference>
<evidence type="ECO:0000256" key="4">
    <source>
        <dbReference type="ARBA" id="ARBA00023002"/>
    </source>
</evidence>